<dbReference type="AlphaFoldDB" id="A0A1B2DR32"/>
<organism evidence="4">
    <name type="scientific">Paenibacillus sp. BIHB 4019</name>
    <dbReference type="NCBI Taxonomy" id="1870819"/>
    <lineage>
        <taxon>Bacteria</taxon>
        <taxon>Bacillati</taxon>
        <taxon>Bacillota</taxon>
        <taxon>Bacilli</taxon>
        <taxon>Bacillales</taxon>
        <taxon>Paenibacillaceae</taxon>
        <taxon>Paenibacillus</taxon>
    </lineage>
</organism>
<evidence type="ECO:0000256" key="3">
    <source>
        <dbReference type="ARBA" id="ARBA00022729"/>
    </source>
</evidence>
<dbReference type="InterPro" id="IPR052052">
    <property type="entry name" value="Polysaccharide_Lyase_9"/>
</dbReference>
<proteinExistence type="predicted"/>
<dbReference type="EMBL" id="CP016808">
    <property type="protein sequence ID" value="ANY70158.1"/>
    <property type="molecule type" value="Genomic_DNA"/>
</dbReference>
<dbReference type="PANTHER" id="PTHR40088:SF2">
    <property type="entry name" value="SECRETED SUGAR HYDROLASE"/>
    <property type="match status" value="1"/>
</dbReference>
<evidence type="ECO:0000256" key="2">
    <source>
        <dbReference type="ARBA" id="ARBA00022525"/>
    </source>
</evidence>
<dbReference type="SUPFAM" id="SSF51126">
    <property type="entry name" value="Pectin lyase-like"/>
    <property type="match status" value="1"/>
</dbReference>
<accession>A0A1B2DR32</accession>
<dbReference type="GO" id="GO:0016837">
    <property type="term" value="F:carbon-oxygen lyase activity, acting on polysaccharides"/>
    <property type="evidence" value="ECO:0007669"/>
    <property type="project" value="TreeGrafter"/>
</dbReference>
<dbReference type="InterPro" id="IPR059226">
    <property type="entry name" value="Choice_anch_Q_dom"/>
</dbReference>
<protein>
    <submittedName>
        <fullName evidence="4">DUF5123 domain-containing protein</fullName>
    </submittedName>
</protein>
<keyword evidence="3" id="KW-0732">Signal</keyword>
<dbReference type="GO" id="GO:0005576">
    <property type="term" value="C:extracellular region"/>
    <property type="evidence" value="ECO:0007669"/>
    <property type="project" value="UniProtKB-SubCell"/>
</dbReference>
<sequence>MKMNKYVTAMLGMAVFTLLVIGVSGPDVSAEGAEYYVATTGNDSNAGTITAPWKTLQHAADAVPAGSTVYVRGGVYNQKLNITRSGSAAAGPILFTNYAEEVAVIDGAGLTASGAEGLVNLTDVSHVTIKGLEIRNFTSTSKNKVPIGIYVSGAGSYIGLLDNKVHAIKNTVTPTGSGLQGRDAHGIAVYGTKSPASLNHLTIDGNELYNLVLGSSESLVLNGNVDTFEVTNNLIHDNDNIGIDLIGFEGTAPNAAYDQVRGGLVKGNRVYNITSNNNPSYGKKLPNNSNAAGGIYVDGGKDSIIEQNYSYNNDIGIEIASEHKGKSTSHITVRSNIIYNNRLTGIAMGGYDKQRGSTTDSKIVNNTLYKNDTLGDGSGQLYVQFDTKNNVIKNNIMVASSTGVLIYNEYTQNAGNIVDYNLYFTAGRSSEAYWVWKNVEYDGYAAYKANSGNDSHSLFVDPKFVNASLNDFHLQATSPAINAGDTDTAIIGLLDIDGQPRVQDATVNIGADE</sequence>
<comment type="subcellular location">
    <subcellularLocation>
        <location evidence="1">Secreted</location>
    </subcellularLocation>
</comment>
<keyword evidence="2" id="KW-0964">Secreted</keyword>
<dbReference type="SMART" id="SM00710">
    <property type="entry name" value="PbH1"/>
    <property type="match status" value="7"/>
</dbReference>
<dbReference type="InterPro" id="IPR006626">
    <property type="entry name" value="PbH1"/>
</dbReference>
<evidence type="ECO:0000256" key="1">
    <source>
        <dbReference type="ARBA" id="ARBA00004613"/>
    </source>
</evidence>
<gene>
    <name evidence="4" type="ORF">BBD42_29385</name>
</gene>
<reference evidence="4" key="1">
    <citation type="submission" date="2016-08" db="EMBL/GenBank/DDBJ databases">
        <title>Complete Genome Seqeunce of Paenibacillus sp. BIHB 4019 from tea rhizoplane.</title>
        <authorList>
            <person name="Thakur R."/>
            <person name="Swarnkar M.K."/>
            <person name="Gulati A."/>
        </authorList>
    </citation>
    <scope>NUCLEOTIDE SEQUENCE [LARGE SCALE GENOMIC DNA]</scope>
    <source>
        <strain evidence="4">BIHB4019</strain>
    </source>
</reference>
<dbReference type="PANTHER" id="PTHR40088">
    <property type="entry name" value="PECTATE LYASE (EUROFUNG)"/>
    <property type="match status" value="1"/>
</dbReference>
<name>A0A1B2DR32_9BACL</name>
<dbReference type="Gene3D" id="2.160.20.10">
    <property type="entry name" value="Single-stranded right-handed beta-helix, Pectin lyase-like"/>
    <property type="match status" value="1"/>
</dbReference>
<dbReference type="NCBIfam" id="NF041518">
    <property type="entry name" value="choice_anch_Q"/>
    <property type="match status" value="1"/>
</dbReference>
<evidence type="ECO:0000313" key="4">
    <source>
        <dbReference type="EMBL" id="ANY70158.1"/>
    </source>
</evidence>
<dbReference type="InterPro" id="IPR012334">
    <property type="entry name" value="Pectin_lyas_fold"/>
</dbReference>
<dbReference type="InterPro" id="IPR011050">
    <property type="entry name" value="Pectin_lyase_fold/virulence"/>
</dbReference>